<comment type="caution">
    <text evidence="3">The sequence shown here is derived from an EMBL/GenBank/DDBJ whole genome shotgun (WGS) entry which is preliminary data.</text>
</comment>
<evidence type="ECO:0000256" key="1">
    <source>
        <dbReference type="SAM" id="Coils"/>
    </source>
</evidence>
<reference evidence="3 4" key="1">
    <citation type="submission" date="2024-09" db="EMBL/GenBank/DDBJ databases">
        <authorList>
            <person name="Sun Q."/>
            <person name="Mori K."/>
        </authorList>
    </citation>
    <scope>NUCLEOTIDE SEQUENCE [LARGE SCALE GENOMIC DNA]</scope>
    <source>
        <strain evidence="3 4">NCAIM B.02340</strain>
    </source>
</reference>
<organism evidence="3 4">
    <name type="scientific">Thermus composti</name>
    <dbReference type="NCBI Taxonomy" id="532059"/>
    <lineage>
        <taxon>Bacteria</taxon>
        <taxon>Thermotogati</taxon>
        <taxon>Deinococcota</taxon>
        <taxon>Deinococci</taxon>
        <taxon>Thermales</taxon>
        <taxon>Thermaceae</taxon>
        <taxon>Thermus</taxon>
    </lineage>
</organism>
<feature type="coiled-coil region" evidence="1">
    <location>
        <begin position="36"/>
        <end position="63"/>
    </location>
</feature>
<evidence type="ECO:0000259" key="2">
    <source>
        <dbReference type="Pfam" id="PF13453"/>
    </source>
</evidence>
<dbReference type="Proteomes" id="UP001589830">
    <property type="component" value="Unassembled WGS sequence"/>
</dbReference>
<proteinExistence type="predicted"/>
<dbReference type="Pfam" id="PF13453">
    <property type="entry name" value="Zn_ribbon_TFIIB"/>
    <property type="match status" value="1"/>
</dbReference>
<sequence length="82" mass="9402">MPLLLCPHCGVGMKEVERRGVLVDVCPQCGGVWLDRGELEKLLAEAREVERAYEAELEAYHRKEGKAYRKKGLMKRVLDLFD</sequence>
<keyword evidence="1" id="KW-0175">Coiled coil</keyword>
<dbReference type="RefSeq" id="WP_188845953.1">
    <property type="nucleotide sequence ID" value="NZ_BMPJ01000003.1"/>
</dbReference>
<protein>
    <submittedName>
        <fullName evidence="3">Zf-TFIIB domain-containing protein</fullName>
    </submittedName>
</protein>
<evidence type="ECO:0000313" key="4">
    <source>
        <dbReference type="Proteomes" id="UP001589830"/>
    </source>
</evidence>
<feature type="domain" description="Transcription factor zinc-finger" evidence="2">
    <location>
        <begin position="6"/>
        <end position="44"/>
    </location>
</feature>
<keyword evidence="4" id="KW-1185">Reference proteome</keyword>
<dbReference type="EMBL" id="JBHLTW010000006">
    <property type="protein sequence ID" value="MFC0595100.1"/>
    <property type="molecule type" value="Genomic_DNA"/>
</dbReference>
<dbReference type="InterPro" id="IPR027392">
    <property type="entry name" value="TF_Znf"/>
</dbReference>
<evidence type="ECO:0000313" key="3">
    <source>
        <dbReference type="EMBL" id="MFC0595100.1"/>
    </source>
</evidence>
<name>A0ABV6PZ02_9DEIN</name>
<gene>
    <name evidence="3" type="ORF">ACFFFP_02745</name>
</gene>
<accession>A0ABV6PZ02</accession>